<keyword evidence="2" id="KW-1185">Reference proteome</keyword>
<gene>
    <name evidence="1" type="ORF">O0R46_03175</name>
</gene>
<reference evidence="1" key="1">
    <citation type="submission" date="2022-12" db="EMBL/GenBank/DDBJ databases">
        <title>Peptostreptococcus.</title>
        <authorList>
            <person name="Lee S.H."/>
        </authorList>
    </citation>
    <scope>NUCLEOTIDE SEQUENCE</scope>
    <source>
        <strain evidence="1">CBA3647</strain>
    </source>
</reference>
<evidence type="ECO:0000313" key="2">
    <source>
        <dbReference type="Proteomes" id="UP001164187"/>
    </source>
</evidence>
<protein>
    <submittedName>
        <fullName evidence="1">DUF2634 domain-containing protein</fullName>
    </submittedName>
</protein>
<dbReference type="RefSeq" id="WP_269312134.1">
    <property type="nucleotide sequence ID" value="NZ_CP114052.1"/>
</dbReference>
<evidence type="ECO:0000313" key="1">
    <source>
        <dbReference type="EMBL" id="WAW15461.1"/>
    </source>
</evidence>
<proteinExistence type="predicted"/>
<sequence>MIPNTGMEQEEFEALIEMVEKKKYSNKDFKVVDNRIVGIVDGIEELKQTIFFILSIEKYQSLTVSENTGVGFWNLYGDDINLVMINLKSIITDALLNDDRIEEITEFIIEKIKRNTLKIEITVKSNISEELIEIEREVDIG</sequence>
<dbReference type="Pfam" id="PF10934">
    <property type="entry name" value="Sheath_initiator"/>
    <property type="match status" value="1"/>
</dbReference>
<dbReference type="InterPro" id="IPR020288">
    <property type="entry name" value="Sheath_initiator"/>
</dbReference>
<dbReference type="Proteomes" id="UP001164187">
    <property type="component" value="Chromosome"/>
</dbReference>
<dbReference type="EMBL" id="CP114052">
    <property type="protein sequence ID" value="WAW15461.1"/>
    <property type="molecule type" value="Genomic_DNA"/>
</dbReference>
<name>A0ABY7JQ30_9FIRM</name>
<organism evidence="1 2">
    <name type="scientific">Peptostreptococcus equinus</name>
    <dbReference type="NCBI Taxonomy" id="3003601"/>
    <lineage>
        <taxon>Bacteria</taxon>
        <taxon>Bacillati</taxon>
        <taxon>Bacillota</taxon>
        <taxon>Clostridia</taxon>
        <taxon>Peptostreptococcales</taxon>
        <taxon>Peptostreptococcaceae</taxon>
        <taxon>Peptostreptococcus</taxon>
    </lineage>
</organism>
<accession>A0ABY7JQ30</accession>